<dbReference type="Proteomes" id="UP001227268">
    <property type="component" value="Unassembled WGS sequence"/>
</dbReference>
<keyword evidence="2" id="KW-1185">Reference proteome</keyword>
<proteinExistence type="predicted"/>
<evidence type="ECO:0000313" key="1">
    <source>
        <dbReference type="EMBL" id="KAJ9097284.1"/>
    </source>
</evidence>
<protein>
    <submittedName>
        <fullName evidence="1">Uncharacterized protein</fullName>
    </submittedName>
</protein>
<organism evidence="1 2">
    <name type="scientific">Naganishia friedmannii</name>
    <dbReference type="NCBI Taxonomy" id="89922"/>
    <lineage>
        <taxon>Eukaryota</taxon>
        <taxon>Fungi</taxon>
        <taxon>Dikarya</taxon>
        <taxon>Basidiomycota</taxon>
        <taxon>Agaricomycotina</taxon>
        <taxon>Tremellomycetes</taxon>
        <taxon>Filobasidiales</taxon>
        <taxon>Filobasidiaceae</taxon>
        <taxon>Naganishia</taxon>
    </lineage>
</organism>
<name>A0ACC2VD17_9TREE</name>
<sequence length="66" mass="6701">MSALSNYVDYPGYIYAVMVAQGGIMGYVKKGSVASMLAGVGSGAAIGYGAYAMLSADRPKQVEGGE</sequence>
<gene>
    <name evidence="1" type="ORF">QFC21_004953</name>
</gene>
<comment type="caution">
    <text evidence="1">The sequence shown here is derived from an EMBL/GenBank/DDBJ whole genome shotgun (WGS) entry which is preliminary data.</text>
</comment>
<evidence type="ECO:0000313" key="2">
    <source>
        <dbReference type="Proteomes" id="UP001227268"/>
    </source>
</evidence>
<dbReference type="EMBL" id="JASBWT010000017">
    <property type="protein sequence ID" value="KAJ9097284.1"/>
    <property type="molecule type" value="Genomic_DNA"/>
</dbReference>
<reference evidence="1" key="1">
    <citation type="submission" date="2023-04" db="EMBL/GenBank/DDBJ databases">
        <title>Draft Genome sequencing of Naganishia species isolated from polar environments using Oxford Nanopore Technology.</title>
        <authorList>
            <person name="Leo P."/>
            <person name="Venkateswaran K."/>
        </authorList>
    </citation>
    <scope>NUCLEOTIDE SEQUENCE</scope>
    <source>
        <strain evidence="1">MNA-CCFEE 5423</strain>
    </source>
</reference>
<accession>A0ACC2VD17</accession>